<gene>
    <name evidence="4" type="ORF">F1189_17215</name>
</gene>
<name>A0A5M6IR92_9PROT</name>
<reference evidence="4 5" key="1">
    <citation type="submission" date="2019-09" db="EMBL/GenBank/DDBJ databases">
        <title>Genome sequence of Rhodovastum atsumiense, a diverse member of the Acetobacteraceae family of non-sulfur purple photosynthetic bacteria.</title>
        <authorList>
            <person name="Meyer T."/>
            <person name="Kyndt J."/>
        </authorList>
    </citation>
    <scope>NUCLEOTIDE SEQUENCE [LARGE SCALE GENOMIC DNA]</scope>
    <source>
        <strain evidence="4 5">DSM 21279</strain>
    </source>
</reference>
<dbReference type="InterPro" id="IPR013149">
    <property type="entry name" value="ADH-like_C"/>
</dbReference>
<dbReference type="SUPFAM" id="SSF51735">
    <property type="entry name" value="NAD(P)-binding Rossmann-fold domains"/>
    <property type="match status" value="1"/>
</dbReference>
<protein>
    <submittedName>
        <fullName evidence="4">Quinone oxidoreductase</fullName>
    </submittedName>
</protein>
<dbReference type="GO" id="GO:0070402">
    <property type="term" value="F:NADPH binding"/>
    <property type="evidence" value="ECO:0007669"/>
    <property type="project" value="TreeGrafter"/>
</dbReference>
<comment type="caution">
    <text evidence="4">The sequence shown here is derived from an EMBL/GenBank/DDBJ whole genome shotgun (WGS) entry which is preliminary data.</text>
</comment>
<evidence type="ECO:0000259" key="3">
    <source>
        <dbReference type="SMART" id="SM00829"/>
    </source>
</evidence>
<dbReference type="InterPro" id="IPR011032">
    <property type="entry name" value="GroES-like_sf"/>
</dbReference>
<dbReference type="InterPro" id="IPR013154">
    <property type="entry name" value="ADH-like_N"/>
</dbReference>
<proteinExistence type="predicted"/>
<dbReference type="AlphaFoldDB" id="A0A5M6IR92"/>
<evidence type="ECO:0000313" key="4">
    <source>
        <dbReference type="EMBL" id="KAA5610820.1"/>
    </source>
</evidence>
<feature type="domain" description="Enoyl reductase (ER)" evidence="3">
    <location>
        <begin position="11"/>
        <end position="322"/>
    </location>
</feature>
<dbReference type="Pfam" id="PF00107">
    <property type="entry name" value="ADH_zinc_N"/>
    <property type="match status" value="1"/>
</dbReference>
<dbReference type="RefSeq" id="WP_150042097.1">
    <property type="nucleotide sequence ID" value="NZ_OW485601.1"/>
</dbReference>
<evidence type="ECO:0000256" key="2">
    <source>
        <dbReference type="ARBA" id="ARBA00023002"/>
    </source>
</evidence>
<organism evidence="4 5">
    <name type="scientific">Rhodovastum atsumiense</name>
    <dbReference type="NCBI Taxonomy" id="504468"/>
    <lineage>
        <taxon>Bacteria</taxon>
        <taxon>Pseudomonadati</taxon>
        <taxon>Pseudomonadota</taxon>
        <taxon>Alphaproteobacteria</taxon>
        <taxon>Acetobacterales</taxon>
        <taxon>Acetobacteraceae</taxon>
        <taxon>Rhodovastum</taxon>
    </lineage>
</organism>
<dbReference type="InterPro" id="IPR047618">
    <property type="entry name" value="QOR-like"/>
</dbReference>
<dbReference type="Proteomes" id="UP000325255">
    <property type="component" value="Unassembled WGS sequence"/>
</dbReference>
<evidence type="ECO:0000256" key="1">
    <source>
        <dbReference type="ARBA" id="ARBA00022857"/>
    </source>
</evidence>
<dbReference type="GO" id="GO:0005829">
    <property type="term" value="C:cytosol"/>
    <property type="evidence" value="ECO:0007669"/>
    <property type="project" value="TreeGrafter"/>
</dbReference>
<dbReference type="SUPFAM" id="SSF50129">
    <property type="entry name" value="GroES-like"/>
    <property type="match status" value="1"/>
</dbReference>
<dbReference type="Pfam" id="PF08240">
    <property type="entry name" value="ADH_N"/>
    <property type="match status" value="1"/>
</dbReference>
<keyword evidence="1" id="KW-0521">NADP</keyword>
<dbReference type="Gene3D" id="3.40.50.720">
    <property type="entry name" value="NAD(P)-binding Rossmann-like Domain"/>
    <property type="match status" value="1"/>
</dbReference>
<dbReference type="CDD" id="cd05286">
    <property type="entry name" value="QOR2"/>
    <property type="match status" value="1"/>
</dbReference>
<dbReference type="PANTHER" id="PTHR48106">
    <property type="entry name" value="QUINONE OXIDOREDUCTASE PIG3-RELATED"/>
    <property type="match status" value="1"/>
</dbReference>
<dbReference type="InterPro" id="IPR020843">
    <property type="entry name" value="ER"/>
</dbReference>
<dbReference type="SMART" id="SM00829">
    <property type="entry name" value="PKS_ER"/>
    <property type="match status" value="1"/>
</dbReference>
<accession>A0A5M6IR92</accession>
<dbReference type="GO" id="GO:0003960">
    <property type="term" value="F:quinone reductase (NADPH) activity"/>
    <property type="evidence" value="ECO:0007669"/>
    <property type="project" value="InterPro"/>
</dbReference>
<dbReference type="PANTHER" id="PTHR48106:SF13">
    <property type="entry name" value="QUINONE OXIDOREDUCTASE-RELATED"/>
    <property type="match status" value="1"/>
</dbReference>
<dbReference type="GO" id="GO:0035925">
    <property type="term" value="F:mRNA 3'-UTR AU-rich region binding"/>
    <property type="evidence" value="ECO:0007669"/>
    <property type="project" value="TreeGrafter"/>
</dbReference>
<evidence type="ECO:0000313" key="5">
    <source>
        <dbReference type="Proteomes" id="UP000325255"/>
    </source>
</evidence>
<keyword evidence="5" id="KW-1185">Reference proteome</keyword>
<dbReference type="InterPro" id="IPR036291">
    <property type="entry name" value="NAD(P)-bd_dom_sf"/>
</dbReference>
<keyword evidence="2" id="KW-0560">Oxidoreductase</keyword>
<dbReference type="EMBL" id="VWPK01000027">
    <property type="protein sequence ID" value="KAA5610820.1"/>
    <property type="molecule type" value="Genomic_DNA"/>
</dbReference>
<dbReference type="Gene3D" id="3.90.180.10">
    <property type="entry name" value="Medium-chain alcohol dehydrogenases, catalytic domain"/>
    <property type="match status" value="1"/>
</dbReference>
<dbReference type="OrthoDB" id="9805883at2"/>
<sequence>MAQEIHLIAPGGVEQLRLAEREIGPPGAGEVRLRQDAIGVNFIDIYHRIGLYPLPHLPAVPGVEGAGVVEAVGEGVTSVVPGDRVAYVGAPVGGYASERLLPAARVVRLPDGIDTRTAAAAMARGLTAHMLLHRVFPVRPGTIVLVHAGAGGLGQMLSGWAKRLGAVVIATVGSEAKIEVARQAGADHVLLHGDPGLEAAVKQLAGGVGVDVAYDGIGGTMLRRTLGCVRPFGVVASLGQVAGPIPPVAVEDLGPRRSISFSRPSVMAYANEADAYPLAAAAVFDVIAAGLCVRVGAEFPLAAAAEAQAALEAGRTTGSILLIP</sequence>